<keyword evidence="2" id="KW-1185">Reference proteome</keyword>
<gene>
    <name evidence="1" type="ORF">O3P69_007301</name>
</gene>
<dbReference type="Proteomes" id="UP001487740">
    <property type="component" value="Unassembled WGS sequence"/>
</dbReference>
<proteinExistence type="predicted"/>
<sequence length="99" mass="11314">MHVFHLQEFTPEGDCKLLIRNSVHSTSAQINPTSQSLVAFHSKSIWQAQPIHKDSQCRQKSWSGQQSWTGLWELCLLQPFLLQVLLHGLCTSGWKQEAD</sequence>
<protein>
    <submittedName>
        <fullName evidence="1">Uncharacterized protein</fullName>
    </submittedName>
</protein>
<organism evidence="1 2">
    <name type="scientific">Scylla paramamosain</name>
    <name type="common">Mud crab</name>
    <dbReference type="NCBI Taxonomy" id="85552"/>
    <lineage>
        <taxon>Eukaryota</taxon>
        <taxon>Metazoa</taxon>
        <taxon>Ecdysozoa</taxon>
        <taxon>Arthropoda</taxon>
        <taxon>Crustacea</taxon>
        <taxon>Multicrustacea</taxon>
        <taxon>Malacostraca</taxon>
        <taxon>Eumalacostraca</taxon>
        <taxon>Eucarida</taxon>
        <taxon>Decapoda</taxon>
        <taxon>Pleocyemata</taxon>
        <taxon>Brachyura</taxon>
        <taxon>Eubrachyura</taxon>
        <taxon>Portunoidea</taxon>
        <taxon>Portunidae</taxon>
        <taxon>Portuninae</taxon>
        <taxon>Scylla</taxon>
    </lineage>
</organism>
<reference evidence="1 2" key="1">
    <citation type="submission" date="2023-03" db="EMBL/GenBank/DDBJ databases">
        <title>High-quality genome of Scylla paramamosain provides insights in environmental adaptation.</title>
        <authorList>
            <person name="Zhang L."/>
        </authorList>
    </citation>
    <scope>NUCLEOTIDE SEQUENCE [LARGE SCALE GENOMIC DNA]</scope>
    <source>
        <strain evidence="1">LZ_2023a</strain>
        <tissue evidence="1">Muscle</tissue>
    </source>
</reference>
<dbReference type="EMBL" id="JARAKH010000002">
    <property type="protein sequence ID" value="KAK8406604.1"/>
    <property type="molecule type" value="Genomic_DNA"/>
</dbReference>
<accession>A0AAW0V2M9</accession>
<comment type="caution">
    <text evidence="1">The sequence shown here is derived from an EMBL/GenBank/DDBJ whole genome shotgun (WGS) entry which is preliminary data.</text>
</comment>
<evidence type="ECO:0000313" key="1">
    <source>
        <dbReference type="EMBL" id="KAK8406604.1"/>
    </source>
</evidence>
<dbReference type="AlphaFoldDB" id="A0AAW0V2M9"/>
<evidence type="ECO:0000313" key="2">
    <source>
        <dbReference type="Proteomes" id="UP001487740"/>
    </source>
</evidence>
<name>A0AAW0V2M9_SCYPA</name>